<gene>
    <name evidence="1" type="ORF">CXG81DRAFT_28350</name>
</gene>
<evidence type="ECO:0000313" key="2">
    <source>
        <dbReference type="Proteomes" id="UP000274922"/>
    </source>
</evidence>
<name>A0A4P9WZ81_9FUNG</name>
<organism evidence="1 2">
    <name type="scientific">Caulochytrium protostelioides</name>
    <dbReference type="NCBI Taxonomy" id="1555241"/>
    <lineage>
        <taxon>Eukaryota</taxon>
        <taxon>Fungi</taxon>
        <taxon>Fungi incertae sedis</taxon>
        <taxon>Chytridiomycota</taxon>
        <taxon>Chytridiomycota incertae sedis</taxon>
        <taxon>Chytridiomycetes</taxon>
        <taxon>Caulochytriales</taxon>
        <taxon>Caulochytriaceae</taxon>
        <taxon>Caulochytrium</taxon>
    </lineage>
</organism>
<dbReference type="Proteomes" id="UP000274922">
    <property type="component" value="Unassembled WGS sequence"/>
</dbReference>
<sequence length="199" mass="21865">MEAILQTAQQYGVPAFPAGASLRRPDEPAPLMPPRTLLDVAAKASDSQDSRFLAQVNAKWDVGQSWAQMTQMLQEVTAVLTDVVRPDQLALLQRWMAYVPPANSLALSPDDYSPFIESIKELAQLVDAMQTAPTTLAWLYGTGRPSRPGRPSPMRGAAVTPLGKPTLEPVPHHVRDEICRALDTLLLRREQPLPLPVSR</sequence>
<reference evidence="2" key="1">
    <citation type="journal article" date="2018" name="Nat. Microbiol.">
        <title>Leveraging single-cell genomics to expand the fungal tree of life.</title>
        <authorList>
            <person name="Ahrendt S.R."/>
            <person name="Quandt C.A."/>
            <person name="Ciobanu D."/>
            <person name="Clum A."/>
            <person name="Salamov A."/>
            <person name="Andreopoulos B."/>
            <person name="Cheng J.F."/>
            <person name="Woyke T."/>
            <person name="Pelin A."/>
            <person name="Henrissat B."/>
            <person name="Reynolds N.K."/>
            <person name="Benny G.L."/>
            <person name="Smith M.E."/>
            <person name="James T.Y."/>
            <person name="Grigoriev I.V."/>
        </authorList>
    </citation>
    <scope>NUCLEOTIDE SEQUENCE [LARGE SCALE GENOMIC DNA]</scope>
    <source>
        <strain evidence="2">ATCC 52028</strain>
    </source>
</reference>
<dbReference type="AlphaFoldDB" id="A0A4P9WZ81"/>
<dbReference type="EMBL" id="ML014352">
    <property type="protein sequence ID" value="RKO98859.1"/>
    <property type="molecule type" value="Genomic_DNA"/>
</dbReference>
<protein>
    <submittedName>
        <fullName evidence="1">Uncharacterized protein</fullName>
    </submittedName>
</protein>
<keyword evidence="2" id="KW-1185">Reference proteome</keyword>
<proteinExistence type="predicted"/>
<evidence type="ECO:0000313" key="1">
    <source>
        <dbReference type="EMBL" id="RKO98859.1"/>
    </source>
</evidence>
<accession>A0A4P9WZ81</accession>